<dbReference type="Proteomes" id="UP000663918">
    <property type="component" value="Chromosome"/>
</dbReference>
<dbReference type="KEGG" id="bgoe:IFJ75_02495"/>
<feature type="transmembrane region" description="Helical" evidence="1">
    <location>
        <begin position="157"/>
        <end position="182"/>
    </location>
</feature>
<gene>
    <name evidence="2" type="ORF">IFJ75_02495</name>
</gene>
<dbReference type="AlphaFoldDB" id="A0A975C0W4"/>
<protein>
    <submittedName>
        <fullName evidence="2">Uncharacterized protein</fullName>
    </submittedName>
</protein>
<organism evidence="2 3">
    <name type="scientific">Brevundimonas goettingensis</name>
    <dbReference type="NCBI Taxonomy" id="2774190"/>
    <lineage>
        <taxon>Bacteria</taxon>
        <taxon>Pseudomonadati</taxon>
        <taxon>Pseudomonadota</taxon>
        <taxon>Alphaproteobacteria</taxon>
        <taxon>Caulobacterales</taxon>
        <taxon>Caulobacteraceae</taxon>
        <taxon>Brevundimonas</taxon>
    </lineage>
</organism>
<keyword evidence="3" id="KW-1185">Reference proteome</keyword>
<evidence type="ECO:0000313" key="3">
    <source>
        <dbReference type="Proteomes" id="UP000663918"/>
    </source>
</evidence>
<dbReference type="RefSeq" id="WP_207870992.1">
    <property type="nucleotide sequence ID" value="NZ_CP062222.1"/>
</dbReference>
<sequence>MMALGGGRRAELADQIHYETACLVIEQQEAIRQIWADQAAKGLLFSGATAKRAIGSAEALGEKLVASGLEKLELACRGAWVSRSQLKGITRDEVSKGIGRLAEVTLDAVKKLKIEGDALKECERLLEGARGRLLRKADDHFAGWTLGAKTWVERHPFFKWAGVSLAGGAGSVLLAVLGAWIIKKMGLN</sequence>
<reference evidence="2" key="1">
    <citation type="submission" date="2020-09" db="EMBL/GenBank/DDBJ databases">
        <title>Brevundimonas sp. LVF2 isolated from a puddle in Goettingen, Germany.</title>
        <authorList>
            <person name="Friedrich I."/>
            <person name="Klassen A."/>
            <person name="Hannes N."/>
            <person name="Schneider D."/>
            <person name="Hertel R."/>
            <person name="Daniel R."/>
        </authorList>
    </citation>
    <scope>NUCLEOTIDE SEQUENCE</scope>
    <source>
        <strain evidence="2">LVF2</strain>
    </source>
</reference>
<keyword evidence="1" id="KW-0472">Membrane</keyword>
<evidence type="ECO:0000313" key="2">
    <source>
        <dbReference type="EMBL" id="QTC91818.1"/>
    </source>
</evidence>
<proteinExistence type="predicted"/>
<keyword evidence="1" id="KW-1133">Transmembrane helix</keyword>
<keyword evidence="1" id="KW-0812">Transmembrane</keyword>
<dbReference type="EMBL" id="CP062222">
    <property type="protein sequence ID" value="QTC91818.1"/>
    <property type="molecule type" value="Genomic_DNA"/>
</dbReference>
<evidence type="ECO:0000256" key="1">
    <source>
        <dbReference type="SAM" id="Phobius"/>
    </source>
</evidence>
<accession>A0A975C0W4</accession>
<name>A0A975C0W4_9CAUL</name>